<dbReference type="GO" id="GO:0009279">
    <property type="term" value="C:cell outer membrane"/>
    <property type="evidence" value="ECO:0007669"/>
    <property type="project" value="UniProtKB-SubCell"/>
</dbReference>
<comment type="similarity">
    <text evidence="2">Belongs to the SusD family.</text>
</comment>
<evidence type="ECO:0000256" key="5">
    <source>
        <dbReference type="ARBA" id="ARBA00023237"/>
    </source>
</evidence>
<name>A0A6M1SXL1_9BACT</name>
<keyword evidence="3" id="KW-0732">Signal</keyword>
<comment type="caution">
    <text evidence="8">The sequence shown here is derived from an EMBL/GenBank/DDBJ whole genome shotgun (WGS) entry which is preliminary data.</text>
</comment>
<gene>
    <name evidence="8" type="ORF">G3570_10215</name>
</gene>
<dbReference type="InterPro" id="IPR012944">
    <property type="entry name" value="SusD_RagB_dom"/>
</dbReference>
<evidence type="ECO:0000259" key="7">
    <source>
        <dbReference type="Pfam" id="PF14322"/>
    </source>
</evidence>
<sequence length="488" mass="52803">MNKLKYLKYLLVVGIFAFIGCNDFLEKPSPATSVPGEQVLTSEEGVVSLRASMYSRLRASFDYSTEYFVGPSAFADETRNRPGSTRFQGLNEAVGTDGDTNGLSSYSDTYEIILDANLLISGVQDGVLDQATLNRYRGEAYALRAMALHHLARALSYEPGQEQGGWTEGIVLVTTPTQDIADVGPKARASVSEVYSQILSDLTEARNLLSGVNSDNTYITEAFVDGLTARVNLYAGNWGAANTAAGDAISNSGRSLENTDSGVANMFDETAGGHPEAIFKVVVNPDTEPIAGSNVNNGLAAYTAEQWSAQLPTNVVLDSYEAADYRLGWYAPCFDSFNGAAESDCADVNDEGFELQKFNGELGNLADDIPYMRIAEMYLIQAEAAAKDANSVAAGIGPLNTLRTARNASTVAAADFADLEEFEDFILQERIRELVSEGHRFWDLKRLGRDIPNTDGSTKIRYDSYRILDDIGAGNISSNPELVENPGY</sequence>
<evidence type="ECO:0000256" key="2">
    <source>
        <dbReference type="ARBA" id="ARBA00006275"/>
    </source>
</evidence>
<keyword evidence="9" id="KW-1185">Reference proteome</keyword>
<evidence type="ECO:0000259" key="6">
    <source>
        <dbReference type="Pfam" id="PF07980"/>
    </source>
</evidence>
<protein>
    <submittedName>
        <fullName evidence="8">RagB/SusD family nutrient uptake outer membrane protein</fullName>
    </submittedName>
</protein>
<dbReference type="InterPro" id="IPR011990">
    <property type="entry name" value="TPR-like_helical_dom_sf"/>
</dbReference>
<dbReference type="RefSeq" id="WP_165141958.1">
    <property type="nucleotide sequence ID" value="NZ_JAALLT010000003.1"/>
</dbReference>
<evidence type="ECO:0000256" key="3">
    <source>
        <dbReference type="ARBA" id="ARBA00022729"/>
    </source>
</evidence>
<dbReference type="EMBL" id="JAALLT010000003">
    <property type="protein sequence ID" value="NGP77008.1"/>
    <property type="molecule type" value="Genomic_DNA"/>
</dbReference>
<evidence type="ECO:0000256" key="4">
    <source>
        <dbReference type="ARBA" id="ARBA00023136"/>
    </source>
</evidence>
<dbReference type="AlphaFoldDB" id="A0A6M1SXL1"/>
<evidence type="ECO:0000256" key="1">
    <source>
        <dbReference type="ARBA" id="ARBA00004442"/>
    </source>
</evidence>
<evidence type="ECO:0000313" key="8">
    <source>
        <dbReference type="EMBL" id="NGP77008.1"/>
    </source>
</evidence>
<organism evidence="8 9">
    <name type="scientific">Halalkalibaculum roseum</name>
    <dbReference type="NCBI Taxonomy" id="2709311"/>
    <lineage>
        <taxon>Bacteria</taxon>
        <taxon>Pseudomonadati</taxon>
        <taxon>Balneolota</taxon>
        <taxon>Balneolia</taxon>
        <taxon>Balneolales</taxon>
        <taxon>Balneolaceae</taxon>
        <taxon>Halalkalibaculum</taxon>
    </lineage>
</organism>
<feature type="domain" description="RagB/SusD" evidence="6">
    <location>
        <begin position="343"/>
        <end position="447"/>
    </location>
</feature>
<reference evidence="8 9" key="1">
    <citation type="submission" date="2020-02" db="EMBL/GenBank/DDBJ databases">
        <title>Balneolaceae bacterium YR4-1, complete genome.</title>
        <authorList>
            <person name="Li Y."/>
            <person name="Wu S."/>
        </authorList>
    </citation>
    <scope>NUCLEOTIDE SEQUENCE [LARGE SCALE GENOMIC DNA]</scope>
    <source>
        <strain evidence="8 9">YR4-1</strain>
    </source>
</reference>
<proteinExistence type="inferred from homology"/>
<dbReference type="Pfam" id="PF14322">
    <property type="entry name" value="SusD-like_3"/>
    <property type="match status" value="1"/>
</dbReference>
<dbReference type="SUPFAM" id="SSF48452">
    <property type="entry name" value="TPR-like"/>
    <property type="match status" value="1"/>
</dbReference>
<keyword evidence="5" id="KW-0998">Cell outer membrane</keyword>
<comment type="subcellular location">
    <subcellularLocation>
        <location evidence="1">Cell outer membrane</location>
    </subcellularLocation>
</comment>
<dbReference type="Pfam" id="PF07980">
    <property type="entry name" value="SusD_RagB"/>
    <property type="match status" value="1"/>
</dbReference>
<feature type="domain" description="SusD-like N-terminal" evidence="7">
    <location>
        <begin position="23"/>
        <end position="214"/>
    </location>
</feature>
<evidence type="ECO:0000313" key="9">
    <source>
        <dbReference type="Proteomes" id="UP000473278"/>
    </source>
</evidence>
<dbReference type="Proteomes" id="UP000473278">
    <property type="component" value="Unassembled WGS sequence"/>
</dbReference>
<dbReference type="InterPro" id="IPR033985">
    <property type="entry name" value="SusD-like_N"/>
</dbReference>
<keyword evidence="4" id="KW-0472">Membrane</keyword>
<dbReference type="Gene3D" id="1.25.40.390">
    <property type="match status" value="1"/>
</dbReference>
<dbReference type="PROSITE" id="PS51257">
    <property type="entry name" value="PROKAR_LIPOPROTEIN"/>
    <property type="match status" value="1"/>
</dbReference>
<accession>A0A6M1SXL1</accession>